<protein>
    <submittedName>
        <fullName evidence="3">Uncharacterized protein</fullName>
    </submittedName>
</protein>
<accession>A0AAV8W7A8</accession>
<proteinExistence type="predicted"/>
<keyword evidence="4" id="KW-1185">Reference proteome</keyword>
<gene>
    <name evidence="3" type="ORF">NQ315_008665</name>
</gene>
<feature type="region of interest" description="Disordered" evidence="1">
    <location>
        <begin position="42"/>
        <end position="78"/>
    </location>
</feature>
<evidence type="ECO:0000313" key="4">
    <source>
        <dbReference type="Proteomes" id="UP001159042"/>
    </source>
</evidence>
<feature type="signal peptide" evidence="2">
    <location>
        <begin position="1"/>
        <end position="18"/>
    </location>
</feature>
<organism evidence="3 4">
    <name type="scientific">Exocentrus adspersus</name>
    <dbReference type="NCBI Taxonomy" id="1586481"/>
    <lineage>
        <taxon>Eukaryota</taxon>
        <taxon>Metazoa</taxon>
        <taxon>Ecdysozoa</taxon>
        <taxon>Arthropoda</taxon>
        <taxon>Hexapoda</taxon>
        <taxon>Insecta</taxon>
        <taxon>Pterygota</taxon>
        <taxon>Neoptera</taxon>
        <taxon>Endopterygota</taxon>
        <taxon>Coleoptera</taxon>
        <taxon>Polyphaga</taxon>
        <taxon>Cucujiformia</taxon>
        <taxon>Chrysomeloidea</taxon>
        <taxon>Cerambycidae</taxon>
        <taxon>Lamiinae</taxon>
        <taxon>Acanthocinini</taxon>
        <taxon>Exocentrus</taxon>
    </lineage>
</organism>
<keyword evidence="2" id="KW-0732">Signal</keyword>
<feature type="chain" id="PRO_5043653434" evidence="2">
    <location>
        <begin position="19"/>
        <end position="185"/>
    </location>
</feature>
<dbReference type="AlphaFoldDB" id="A0AAV8W7A8"/>
<evidence type="ECO:0000256" key="2">
    <source>
        <dbReference type="SAM" id="SignalP"/>
    </source>
</evidence>
<evidence type="ECO:0000256" key="1">
    <source>
        <dbReference type="SAM" id="MobiDB-lite"/>
    </source>
</evidence>
<evidence type="ECO:0000313" key="3">
    <source>
        <dbReference type="EMBL" id="KAJ8922026.1"/>
    </source>
</evidence>
<name>A0AAV8W7A8_9CUCU</name>
<sequence>MWFHVLVWTTLATLSCGGLTPVYTPGYANVNHQGTVVKQKPGFDTKEEVTEPSTDGDIPLKNCDEVNPTGADTTTEAESEKVNFKKVGTDKLPKKLHEALELEEEFEATHQPDLEPTDSSAVEEQGVYYIYHPNGLLQRVNFLTKDDSRNMEYLVNFNYKDVEPIAEPLYTYDPNTLEFQKLQLG</sequence>
<dbReference type="Proteomes" id="UP001159042">
    <property type="component" value="Unassembled WGS sequence"/>
</dbReference>
<dbReference type="EMBL" id="JANEYG010000008">
    <property type="protein sequence ID" value="KAJ8922026.1"/>
    <property type="molecule type" value="Genomic_DNA"/>
</dbReference>
<reference evidence="3 4" key="1">
    <citation type="journal article" date="2023" name="Insect Mol. Biol.">
        <title>Genome sequencing provides insights into the evolution of gene families encoding plant cell wall-degrading enzymes in longhorned beetles.</title>
        <authorList>
            <person name="Shin N.R."/>
            <person name="Okamura Y."/>
            <person name="Kirsch R."/>
            <person name="Pauchet Y."/>
        </authorList>
    </citation>
    <scope>NUCLEOTIDE SEQUENCE [LARGE SCALE GENOMIC DNA]</scope>
    <source>
        <strain evidence="3">EAD_L_NR</strain>
    </source>
</reference>
<comment type="caution">
    <text evidence="3">The sequence shown here is derived from an EMBL/GenBank/DDBJ whole genome shotgun (WGS) entry which is preliminary data.</text>
</comment>